<evidence type="ECO:0000313" key="4">
    <source>
        <dbReference type="EMBL" id="TQM92179.1"/>
    </source>
</evidence>
<organism evidence="4 5">
    <name type="scientific">Roseinatronobacter monicus</name>
    <dbReference type="NCBI Taxonomy" id="393481"/>
    <lineage>
        <taxon>Bacteria</taxon>
        <taxon>Pseudomonadati</taxon>
        <taxon>Pseudomonadota</taxon>
        <taxon>Alphaproteobacteria</taxon>
        <taxon>Rhodobacterales</taxon>
        <taxon>Paracoccaceae</taxon>
        <taxon>Roseinatronobacter</taxon>
    </lineage>
</organism>
<dbReference type="OrthoDB" id="7301318at2"/>
<comment type="caution">
    <text evidence="4">The sequence shown here is derived from an EMBL/GenBank/DDBJ whole genome shotgun (WGS) entry which is preliminary data.</text>
</comment>
<evidence type="ECO:0000313" key="5">
    <source>
        <dbReference type="Proteomes" id="UP000320582"/>
    </source>
</evidence>
<dbReference type="Proteomes" id="UP000320582">
    <property type="component" value="Unassembled WGS sequence"/>
</dbReference>
<evidence type="ECO:0000256" key="2">
    <source>
        <dbReference type="ARBA" id="ARBA00023315"/>
    </source>
</evidence>
<accession>A0A543KAT7</accession>
<dbReference type="PANTHER" id="PTHR43877">
    <property type="entry name" value="AMINOALKYLPHOSPHONATE N-ACETYLTRANSFERASE-RELATED-RELATED"/>
    <property type="match status" value="1"/>
</dbReference>
<dbReference type="Pfam" id="PF00583">
    <property type="entry name" value="Acetyltransf_1"/>
    <property type="match status" value="1"/>
</dbReference>
<dbReference type="AlphaFoldDB" id="A0A543KAT7"/>
<keyword evidence="5" id="KW-1185">Reference proteome</keyword>
<proteinExistence type="predicted"/>
<keyword evidence="1 4" id="KW-0808">Transferase</keyword>
<dbReference type="SUPFAM" id="SSF55729">
    <property type="entry name" value="Acyl-CoA N-acyltransferases (Nat)"/>
    <property type="match status" value="1"/>
</dbReference>
<dbReference type="InterPro" id="IPR000182">
    <property type="entry name" value="GNAT_dom"/>
</dbReference>
<protein>
    <submittedName>
        <fullName evidence="4">Acetyltransferase (GNAT) family protein</fullName>
    </submittedName>
</protein>
<evidence type="ECO:0000256" key="1">
    <source>
        <dbReference type="ARBA" id="ARBA00022679"/>
    </source>
</evidence>
<dbReference type="RefSeq" id="WP_142079925.1">
    <property type="nucleotide sequence ID" value="NZ_VFPT01000001.1"/>
</dbReference>
<reference evidence="4 5" key="1">
    <citation type="submission" date="2019-06" db="EMBL/GenBank/DDBJ databases">
        <title>Genomic Encyclopedia of Archaeal and Bacterial Type Strains, Phase II (KMG-II): from individual species to whole genera.</title>
        <authorList>
            <person name="Goeker M."/>
        </authorList>
    </citation>
    <scope>NUCLEOTIDE SEQUENCE [LARGE SCALE GENOMIC DNA]</scope>
    <source>
        <strain evidence="4 5">DSM 18423</strain>
    </source>
</reference>
<keyword evidence="2" id="KW-0012">Acyltransferase</keyword>
<dbReference type="PROSITE" id="PS51186">
    <property type="entry name" value="GNAT"/>
    <property type="match status" value="1"/>
</dbReference>
<dbReference type="GO" id="GO:0016747">
    <property type="term" value="F:acyltransferase activity, transferring groups other than amino-acyl groups"/>
    <property type="evidence" value="ECO:0007669"/>
    <property type="project" value="InterPro"/>
</dbReference>
<sequence>MSLPDAASLMAALDATWPAQATHTQDGWRLRDGAGGGKRVSAASPLHDDAPLSTAEAWMQARGQRPLFRLTTGEAALDAVLTGRGYNLLDPTVIYAGPVADLARKPGHVSLFDIWPPLAIMRDIWAEGGIGPARTAVMERACTQKTGLVARIEDRAAGVAFCALHDKIAMVHAIEVLPHMRRKGVGALIVQGAAWWAQAQGAHMLALAVTDANTGARTLYERLGLQVCARYHYREQGLKEAPQ</sequence>
<dbReference type="InterPro" id="IPR016181">
    <property type="entry name" value="Acyl_CoA_acyltransferase"/>
</dbReference>
<dbReference type="InterPro" id="IPR050832">
    <property type="entry name" value="Bact_Acetyltransf"/>
</dbReference>
<evidence type="ECO:0000259" key="3">
    <source>
        <dbReference type="PROSITE" id="PS51186"/>
    </source>
</evidence>
<gene>
    <name evidence="4" type="ORF">BD293_0768</name>
</gene>
<dbReference type="PANTHER" id="PTHR43877:SF1">
    <property type="entry name" value="ACETYLTRANSFERASE"/>
    <property type="match status" value="1"/>
</dbReference>
<dbReference type="EMBL" id="VFPT01000001">
    <property type="protein sequence ID" value="TQM92179.1"/>
    <property type="molecule type" value="Genomic_DNA"/>
</dbReference>
<name>A0A543KAT7_9RHOB</name>
<feature type="domain" description="N-acetyltransferase" evidence="3">
    <location>
        <begin position="97"/>
        <end position="243"/>
    </location>
</feature>
<dbReference type="Gene3D" id="3.40.630.30">
    <property type="match status" value="1"/>
</dbReference>